<organism evidence="2 3">
    <name type="scientific">Rheinheimera phage vB_RspM_Barba1A</name>
    <dbReference type="NCBI Taxonomy" id="2565659"/>
    <lineage>
        <taxon>Viruses</taxon>
        <taxon>Duplodnaviria</taxon>
        <taxon>Heunggongvirae</taxon>
        <taxon>Uroviricota</taxon>
        <taxon>Caudoviricetes</taxon>
        <taxon>Barbavirus</taxon>
        <taxon>Barbavirus barba18A</taxon>
    </lineage>
</organism>
<protein>
    <recommendedName>
        <fullName evidence="1">Cyanophage baseplate Pam3 plug gp18 domain-containing protein</fullName>
    </recommendedName>
</protein>
<dbReference type="Pfam" id="PF22479">
    <property type="entry name" value="Pam3_gp18"/>
    <property type="match status" value="1"/>
</dbReference>
<dbReference type="EMBL" id="MK719701">
    <property type="protein sequence ID" value="QCQ57962.1"/>
    <property type="molecule type" value="Genomic_DNA"/>
</dbReference>
<accession>A0A4P8MVJ9</accession>
<gene>
    <name evidence="2" type="ORF">Barba1A_gp111</name>
</gene>
<proteinExistence type="predicted"/>
<feature type="domain" description="Cyanophage baseplate Pam3 plug gp18" evidence="1">
    <location>
        <begin position="4"/>
        <end position="107"/>
    </location>
</feature>
<dbReference type="InterPro" id="IPR054252">
    <property type="entry name" value="Pam3_gp18"/>
</dbReference>
<sequence>MAVYNIDVAGIDTAYETISVVLEAQSYEMTFQYNPRDESWYLYFGLPNLAPIFKTKITNGTDILRKYRAYEDVPKGSLFITDLQKVNGRMDRDGFSSGRFSLTYVDESSRLLIQEL</sequence>
<reference evidence="2 3" key="1">
    <citation type="submission" date="2019-03" db="EMBL/GenBank/DDBJ databases">
        <title>Genomic and seasonal variations among aquatic phages infecting the Baltic Sea Gammaproteobacteria Rheinheimera sp. bal341.</title>
        <authorList>
            <person name="Nilsson E."/>
            <person name="Li K."/>
            <person name="Fridlund J."/>
            <person name="Sulcius S."/>
            <person name="Bunse C."/>
            <person name="Karlsson C.M.G."/>
            <person name="Lindh M."/>
            <person name="Lundin D."/>
            <person name="Pinhassi J."/>
            <person name="Holmfeldt K."/>
        </authorList>
    </citation>
    <scope>NUCLEOTIDE SEQUENCE [LARGE SCALE GENOMIC DNA]</scope>
</reference>
<evidence type="ECO:0000313" key="2">
    <source>
        <dbReference type="EMBL" id="QCQ57962.1"/>
    </source>
</evidence>
<dbReference type="Proteomes" id="UP000304214">
    <property type="component" value="Segment"/>
</dbReference>
<name>A0A4P8MVJ9_9CAUD</name>
<evidence type="ECO:0000313" key="3">
    <source>
        <dbReference type="Proteomes" id="UP000304214"/>
    </source>
</evidence>
<evidence type="ECO:0000259" key="1">
    <source>
        <dbReference type="Pfam" id="PF22479"/>
    </source>
</evidence>